<dbReference type="InterPro" id="IPR013083">
    <property type="entry name" value="Znf_RING/FYVE/PHD"/>
</dbReference>
<feature type="coiled-coil region" evidence="1">
    <location>
        <begin position="248"/>
        <end position="275"/>
    </location>
</feature>
<dbReference type="SUPFAM" id="SSF49599">
    <property type="entry name" value="TRAF domain-like"/>
    <property type="match status" value="1"/>
</dbReference>
<reference evidence="2 3" key="1">
    <citation type="journal article" date="2015" name="Sci. Rep.">
        <title>Genome of the facultative scuticociliatosis pathogen Pseudocohnilembus persalinus provides insight into its virulence through horizontal gene transfer.</title>
        <authorList>
            <person name="Xiong J."/>
            <person name="Wang G."/>
            <person name="Cheng J."/>
            <person name="Tian M."/>
            <person name="Pan X."/>
            <person name="Warren A."/>
            <person name="Jiang C."/>
            <person name="Yuan D."/>
            <person name="Miao W."/>
        </authorList>
    </citation>
    <scope>NUCLEOTIDE SEQUENCE [LARGE SCALE GENOMIC DNA]</scope>
    <source>
        <strain evidence="2">36N120E</strain>
    </source>
</reference>
<organism evidence="2 3">
    <name type="scientific">Pseudocohnilembus persalinus</name>
    <name type="common">Ciliate</name>
    <dbReference type="NCBI Taxonomy" id="266149"/>
    <lineage>
        <taxon>Eukaryota</taxon>
        <taxon>Sar</taxon>
        <taxon>Alveolata</taxon>
        <taxon>Ciliophora</taxon>
        <taxon>Intramacronucleata</taxon>
        <taxon>Oligohymenophorea</taxon>
        <taxon>Scuticociliatia</taxon>
        <taxon>Philasterida</taxon>
        <taxon>Pseudocohnilembidae</taxon>
        <taxon>Pseudocohnilembus</taxon>
    </lineage>
</organism>
<keyword evidence="1" id="KW-0175">Coiled coil</keyword>
<dbReference type="AlphaFoldDB" id="A0A0V0QFC3"/>
<dbReference type="OMA" id="ENINAHE"/>
<comment type="caution">
    <text evidence="2">The sequence shown here is derived from an EMBL/GenBank/DDBJ whole genome shotgun (WGS) entry which is preliminary data.</text>
</comment>
<protein>
    <submittedName>
        <fullName evidence="2">TRAF-like protein</fullName>
    </submittedName>
</protein>
<dbReference type="Proteomes" id="UP000054937">
    <property type="component" value="Unassembled WGS sequence"/>
</dbReference>
<name>A0A0V0QFC3_PSEPJ</name>
<evidence type="ECO:0000313" key="3">
    <source>
        <dbReference type="Proteomes" id="UP000054937"/>
    </source>
</evidence>
<dbReference type="Gene3D" id="3.30.40.10">
    <property type="entry name" value="Zinc/RING finger domain, C3HC4 (zinc finger)"/>
    <property type="match status" value="1"/>
</dbReference>
<evidence type="ECO:0000256" key="1">
    <source>
        <dbReference type="SAM" id="Coils"/>
    </source>
</evidence>
<keyword evidence="3" id="KW-1185">Reference proteome</keyword>
<accession>A0A0V0QFC3</accession>
<dbReference type="InParanoid" id="A0A0V0QFC3"/>
<evidence type="ECO:0000313" key="2">
    <source>
        <dbReference type="EMBL" id="KRX00890.1"/>
    </source>
</evidence>
<gene>
    <name evidence="2" type="ORF">PPERSA_02069</name>
</gene>
<proteinExistence type="predicted"/>
<sequence length="369" mass="44102">MENEQEEEMKINDEYNLIENKDFGYNQKFISVLKLDQIADKNQNYMQFICNQCQQIAENPKQCVQCQKIQCENCLEHQFYKQFQAECSNCGNKGKMNEIFKKLEVNLLGKLYLMQFRCINSQKGCNKLIYYKLLRHHQEDCCNYRIIKCTNYLQCKFQGYFLDVISHESNKCPFSKNAQLIKKSMISDKQSKDKNIQEQCRNCLQYLNSEQEEEQINSGHQLFGNQKLLYQNKQEDQNFQKIEQHQCLTFLNQKVNKIEKKLEKFEENIDFQQVMEKEQFIKNCENLNHYLDEVITNLKKKAENIEKQKVDQCFEGHLLKYQKFSLLRSGFTKCDVCDCNLLVKGQGSYKCSQCDFNRCELCYKENKIY</sequence>
<dbReference type="EMBL" id="LDAU01000181">
    <property type="protein sequence ID" value="KRX00890.1"/>
    <property type="molecule type" value="Genomic_DNA"/>
</dbReference>